<feature type="transmembrane region" description="Helical" evidence="1">
    <location>
        <begin position="57"/>
        <end position="80"/>
    </location>
</feature>
<keyword evidence="1" id="KW-0472">Membrane</keyword>
<sequence>MSRPFRLGFFIGFVLGIAIAFIIDFAFRDYFGGTWFDAVSHDLSRLLGRPVPPDSPIVLLGVTFVIMFIGLIGELLGGLASKLIFDFLDSLDS</sequence>
<comment type="caution">
    <text evidence="2">The sequence shown here is derived from an EMBL/GenBank/DDBJ whole genome shotgun (WGS) entry which is preliminary data.</text>
</comment>
<keyword evidence="1" id="KW-0812">Transmembrane</keyword>
<name>A0A2N7PLE1_9BACT</name>
<gene>
    <name evidence="2" type="ORF">C0197_00230</name>
</gene>
<protein>
    <submittedName>
        <fullName evidence="2">Uncharacterized protein</fullName>
    </submittedName>
</protein>
<reference evidence="2 3" key="1">
    <citation type="submission" date="2018-01" db="EMBL/GenBank/DDBJ databases">
        <title>Metagenomic assembled genomes from two thermal pools in the Uzon Caldera, Kamchatka, Russia.</title>
        <authorList>
            <person name="Wilkins L."/>
            <person name="Ettinger C."/>
        </authorList>
    </citation>
    <scope>NUCLEOTIDE SEQUENCE [LARGE SCALE GENOMIC DNA]</scope>
    <source>
        <strain evidence="2">ZAV-15</strain>
    </source>
</reference>
<feature type="transmembrane region" description="Helical" evidence="1">
    <location>
        <begin position="7"/>
        <end position="27"/>
    </location>
</feature>
<dbReference type="EMBL" id="PNIE01000005">
    <property type="protein sequence ID" value="PMP64517.1"/>
    <property type="molecule type" value="Genomic_DNA"/>
</dbReference>
<dbReference type="AlphaFoldDB" id="A0A2N7PLE1"/>
<proteinExistence type="predicted"/>
<keyword evidence="1" id="KW-1133">Transmembrane helix</keyword>
<accession>A0A2N7PLE1</accession>
<evidence type="ECO:0000313" key="3">
    <source>
        <dbReference type="Proteomes" id="UP000235731"/>
    </source>
</evidence>
<dbReference type="Proteomes" id="UP000235731">
    <property type="component" value="Unassembled WGS sequence"/>
</dbReference>
<evidence type="ECO:0000313" key="2">
    <source>
        <dbReference type="EMBL" id="PMP64517.1"/>
    </source>
</evidence>
<evidence type="ECO:0000256" key="1">
    <source>
        <dbReference type="SAM" id="Phobius"/>
    </source>
</evidence>
<organism evidence="2 3">
    <name type="scientific">Caldimicrobium thiodismutans</name>
    <dbReference type="NCBI Taxonomy" id="1653476"/>
    <lineage>
        <taxon>Bacteria</taxon>
        <taxon>Pseudomonadati</taxon>
        <taxon>Thermodesulfobacteriota</taxon>
        <taxon>Thermodesulfobacteria</taxon>
        <taxon>Thermodesulfobacteriales</taxon>
        <taxon>Thermodesulfobacteriaceae</taxon>
        <taxon>Caldimicrobium</taxon>
    </lineage>
</organism>